<protein>
    <submittedName>
        <fullName evidence="2">Uncharacterized protein</fullName>
    </submittedName>
</protein>
<dbReference type="KEGG" id="barh:WN72_06365"/>
<organism evidence="2 3">
    <name type="scientific">Bradyrhizobium arachidis</name>
    <dbReference type="NCBI Taxonomy" id="858423"/>
    <lineage>
        <taxon>Bacteria</taxon>
        <taxon>Pseudomonadati</taxon>
        <taxon>Pseudomonadota</taxon>
        <taxon>Alphaproteobacteria</taxon>
        <taxon>Hyphomicrobiales</taxon>
        <taxon>Nitrobacteraceae</taxon>
        <taxon>Bradyrhizobium</taxon>
    </lineage>
</organism>
<evidence type="ECO:0000256" key="1">
    <source>
        <dbReference type="SAM" id="SignalP"/>
    </source>
</evidence>
<accession>A0AAE7TF19</accession>
<feature type="signal peptide" evidence="1">
    <location>
        <begin position="1"/>
        <end position="28"/>
    </location>
</feature>
<gene>
    <name evidence="2" type="ORF">WN72_06365</name>
</gene>
<sequence length="173" mass="18932">MSQLAALAKRCALSACVGLSFGPPQANADEARWRLFDQGTDALLAIADTDEPGDAFGLPLLSCTQKTGYVSIEGEAKEGIRTVMAEMIRTDQAPRINVAPDANAESATIDLFYSFIDGWRYKFGVQVSHKIFDRFKRDGVIDFKFGKAEVHEEFKVGLDNVGKFLDLCASSTK</sequence>
<dbReference type="EMBL" id="CP030050">
    <property type="protein sequence ID" value="QOZ66070.1"/>
    <property type="molecule type" value="Genomic_DNA"/>
</dbReference>
<dbReference type="AlphaFoldDB" id="A0AAE7TF19"/>
<keyword evidence="1" id="KW-0732">Signal</keyword>
<evidence type="ECO:0000313" key="3">
    <source>
        <dbReference type="Proteomes" id="UP000594015"/>
    </source>
</evidence>
<proteinExistence type="predicted"/>
<dbReference type="Proteomes" id="UP000594015">
    <property type="component" value="Chromosome"/>
</dbReference>
<name>A0AAE7TF19_9BRAD</name>
<feature type="chain" id="PRO_5042211908" evidence="1">
    <location>
        <begin position="29"/>
        <end position="173"/>
    </location>
</feature>
<dbReference type="RefSeq" id="WP_092216593.1">
    <property type="nucleotide sequence ID" value="NZ_CP030050.1"/>
</dbReference>
<evidence type="ECO:0000313" key="2">
    <source>
        <dbReference type="EMBL" id="QOZ66070.1"/>
    </source>
</evidence>
<reference evidence="2 3" key="1">
    <citation type="submission" date="2018-06" db="EMBL/GenBank/DDBJ databases">
        <title>Comparative genomics of Bradyrhizobium nodulating Arachidis hypogaea.</title>
        <authorList>
            <person name="Li Y."/>
        </authorList>
    </citation>
    <scope>NUCLEOTIDE SEQUENCE [LARGE SCALE GENOMIC DNA]</scope>
    <source>
        <strain evidence="2 3">CCBAU 051107</strain>
    </source>
</reference>